<accession>A0A1H8QWD6</accession>
<dbReference type="GO" id="GO:0008300">
    <property type="term" value="P:isoprenoid catabolic process"/>
    <property type="evidence" value="ECO:0007669"/>
    <property type="project" value="TreeGrafter"/>
</dbReference>
<dbReference type="InterPro" id="IPR051683">
    <property type="entry name" value="Enoyl-CoA_Hydratase/Isomerase"/>
</dbReference>
<dbReference type="PANTHER" id="PTHR42964">
    <property type="entry name" value="ENOYL-COA HYDRATASE"/>
    <property type="match status" value="1"/>
</dbReference>
<dbReference type="Gene3D" id="3.90.226.10">
    <property type="entry name" value="2-enoyl-CoA Hydratase, Chain A, domain 1"/>
    <property type="match status" value="1"/>
</dbReference>
<dbReference type="RefSeq" id="WP_091640152.1">
    <property type="nucleotide sequence ID" value="NZ_FOEG01000001.1"/>
</dbReference>
<dbReference type="EMBL" id="FOEG01000001">
    <property type="protein sequence ID" value="SEO58599.1"/>
    <property type="molecule type" value="Genomic_DNA"/>
</dbReference>
<dbReference type="FunFam" id="3.90.226.10:FF:000066">
    <property type="entry name" value="Enoyl-CoA hydratase"/>
    <property type="match status" value="1"/>
</dbReference>
<reference evidence="2 3" key="1">
    <citation type="submission" date="2016-10" db="EMBL/GenBank/DDBJ databases">
        <authorList>
            <person name="de Groot N.N."/>
        </authorList>
    </citation>
    <scope>NUCLEOTIDE SEQUENCE [LARGE SCALE GENOMIC DNA]</scope>
    <source>
        <strain evidence="2 3">CGMCC 1.6291</strain>
    </source>
</reference>
<keyword evidence="3" id="KW-1185">Reference proteome</keyword>
<evidence type="ECO:0000313" key="3">
    <source>
        <dbReference type="Proteomes" id="UP000199657"/>
    </source>
</evidence>
<dbReference type="InterPro" id="IPR001753">
    <property type="entry name" value="Enoyl-CoA_hydra/iso"/>
</dbReference>
<dbReference type="PANTHER" id="PTHR42964:SF1">
    <property type="entry name" value="POLYKETIDE BIOSYNTHESIS ENOYL-COA HYDRATASE PKSH-RELATED"/>
    <property type="match status" value="1"/>
</dbReference>
<comment type="similarity">
    <text evidence="1">Belongs to the enoyl-CoA hydratase/isomerase family.</text>
</comment>
<evidence type="ECO:0000313" key="2">
    <source>
        <dbReference type="EMBL" id="SEO58599.1"/>
    </source>
</evidence>
<organism evidence="2 3">
    <name type="scientific">Aquisalimonas asiatica</name>
    <dbReference type="NCBI Taxonomy" id="406100"/>
    <lineage>
        <taxon>Bacteria</taxon>
        <taxon>Pseudomonadati</taxon>
        <taxon>Pseudomonadota</taxon>
        <taxon>Gammaproteobacteria</taxon>
        <taxon>Chromatiales</taxon>
        <taxon>Ectothiorhodospiraceae</taxon>
        <taxon>Aquisalimonas</taxon>
    </lineage>
</organism>
<dbReference type="Gene3D" id="1.10.12.10">
    <property type="entry name" value="Lyase 2-enoyl-coa Hydratase, Chain A, domain 2"/>
    <property type="match status" value="1"/>
</dbReference>
<dbReference type="OrthoDB" id="9807606at2"/>
<dbReference type="Proteomes" id="UP000199657">
    <property type="component" value="Unassembled WGS sequence"/>
</dbReference>
<sequence length="264" mass="28128">MNDEAAILTEQAHGVATVTLNRPDRHNAFDDAFIAELTGVLREIERDDGVRVVVLAGNGKSFSAGADLNWMRRMAGYTREQNEADALALAELMETLDGLAKPTIARVHGAAFGGGVGLVACCDIAIAAGTASFCLSEVKLGLIPAAISPYVVKAMGEQQARRYFVTAERFDATEAVRIGLVHEQVPANELDARIDDLIAQMRGNGPDAMAASKDLARAVGRGPVDRAMIEDTARRIAAIRVGAEGQEGIGAFLEKRKPAWVEES</sequence>
<dbReference type="STRING" id="406100.SAMN04488052_101836"/>
<dbReference type="SUPFAM" id="SSF52096">
    <property type="entry name" value="ClpP/crotonase"/>
    <property type="match status" value="1"/>
</dbReference>
<evidence type="ECO:0000256" key="1">
    <source>
        <dbReference type="ARBA" id="ARBA00005254"/>
    </source>
</evidence>
<dbReference type="InterPro" id="IPR029045">
    <property type="entry name" value="ClpP/crotonase-like_dom_sf"/>
</dbReference>
<gene>
    <name evidence="2" type="ORF">SAMN04488052_101836</name>
</gene>
<dbReference type="InterPro" id="IPR014748">
    <property type="entry name" value="Enoyl-CoA_hydra_C"/>
</dbReference>
<dbReference type="GO" id="GO:0003824">
    <property type="term" value="F:catalytic activity"/>
    <property type="evidence" value="ECO:0007669"/>
    <property type="project" value="UniProtKB-ARBA"/>
</dbReference>
<dbReference type="Pfam" id="PF00378">
    <property type="entry name" value="ECH_1"/>
    <property type="match status" value="1"/>
</dbReference>
<protein>
    <submittedName>
        <fullName evidence="2">Methylglutaconyl-CoA hydratase</fullName>
    </submittedName>
</protein>
<dbReference type="AlphaFoldDB" id="A0A1H8QWD6"/>
<name>A0A1H8QWD6_9GAMM</name>
<dbReference type="CDD" id="cd06558">
    <property type="entry name" value="crotonase-like"/>
    <property type="match status" value="1"/>
</dbReference>
<proteinExistence type="inferred from homology"/>